<organism evidence="2 3">
    <name type="scientific">Clostridium omnivorum</name>
    <dbReference type="NCBI Taxonomy" id="1604902"/>
    <lineage>
        <taxon>Bacteria</taxon>
        <taxon>Bacillati</taxon>
        <taxon>Bacillota</taxon>
        <taxon>Clostridia</taxon>
        <taxon>Eubacteriales</taxon>
        <taxon>Clostridiaceae</taxon>
        <taxon>Clostridium</taxon>
    </lineage>
</organism>
<name>A0ABQ5NAE2_9CLOT</name>
<dbReference type="PANTHER" id="PTHR11803">
    <property type="entry name" value="2-IMINOBUTANOATE/2-IMINOPROPANOATE DEAMINASE RIDA"/>
    <property type="match status" value="1"/>
</dbReference>
<dbReference type="InterPro" id="IPR006175">
    <property type="entry name" value="YjgF/YER057c/UK114"/>
</dbReference>
<dbReference type="RefSeq" id="WP_264851527.1">
    <property type="nucleotide sequence ID" value="NZ_BRXR01000001.1"/>
</dbReference>
<evidence type="ECO:0000256" key="1">
    <source>
        <dbReference type="ARBA" id="ARBA00010552"/>
    </source>
</evidence>
<protein>
    <submittedName>
        <fullName evidence="2">Reactive intermediate/imine deaminase</fullName>
    </submittedName>
</protein>
<dbReference type="EMBL" id="BRXR01000001">
    <property type="protein sequence ID" value="GLC32219.1"/>
    <property type="molecule type" value="Genomic_DNA"/>
</dbReference>
<dbReference type="NCBIfam" id="TIGR00004">
    <property type="entry name" value="Rid family detoxifying hydrolase"/>
    <property type="match status" value="1"/>
</dbReference>
<reference evidence="2 3" key="1">
    <citation type="journal article" date="2024" name="Int. J. Syst. Evol. Microbiol.">
        <title>Clostridium omnivorum sp. nov., isolated from anoxic soil under the treatment of reductive soil disinfestation.</title>
        <authorList>
            <person name="Ueki A."/>
            <person name="Tonouchi A."/>
            <person name="Kaku N."/>
            <person name="Honma S."/>
            <person name="Ueki K."/>
        </authorList>
    </citation>
    <scope>NUCLEOTIDE SEQUENCE [LARGE SCALE GENOMIC DNA]</scope>
    <source>
        <strain evidence="2 3">E14</strain>
    </source>
</reference>
<sequence>MERKVINTSKAPSAIGPYSQAIKVGQMLFTSGQIPIDPATGELVNDDIKKATERVMENLKAILEEAGTSLNNVVKTVIFIKDMNNFAAINEVYGKYFTNNPPARSCVEVARLPKDVQIEIEAVALVE</sequence>
<dbReference type="SUPFAM" id="SSF55298">
    <property type="entry name" value="YjgF-like"/>
    <property type="match status" value="1"/>
</dbReference>
<dbReference type="PROSITE" id="PS01094">
    <property type="entry name" value="UPF0076"/>
    <property type="match status" value="1"/>
</dbReference>
<dbReference type="InterPro" id="IPR019897">
    <property type="entry name" value="RidA_CS"/>
</dbReference>
<dbReference type="Gene3D" id="3.30.1330.40">
    <property type="entry name" value="RutC-like"/>
    <property type="match status" value="1"/>
</dbReference>
<dbReference type="CDD" id="cd00448">
    <property type="entry name" value="YjgF_YER057c_UK114_family"/>
    <property type="match status" value="1"/>
</dbReference>
<comment type="similarity">
    <text evidence="1">Belongs to the RutC family.</text>
</comment>
<dbReference type="InterPro" id="IPR006056">
    <property type="entry name" value="RidA"/>
</dbReference>
<proteinExistence type="inferred from homology"/>
<keyword evidence="3" id="KW-1185">Reference proteome</keyword>
<evidence type="ECO:0000313" key="3">
    <source>
        <dbReference type="Proteomes" id="UP001208567"/>
    </source>
</evidence>
<accession>A0ABQ5NAE2</accession>
<comment type="caution">
    <text evidence="2">The sequence shown here is derived from an EMBL/GenBank/DDBJ whole genome shotgun (WGS) entry which is preliminary data.</text>
</comment>
<dbReference type="Proteomes" id="UP001208567">
    <property type="component" value="Unassembled WGS sequence"/>
</dbReference>
<dbReference type="Pfam" id="PF01042">
    <property type="entry name" value="Ribonuc_L-PSP"/>
    <property type="match status" value="1"/>
</dbReference>
<evidence type="ECO:0000313" key="2">
    <source>
        <dbReference type="EMBL" id="GLC32219.1"/>
    </source>
</evidence>
<dbReference type="PANTHER" id="PTHR11803:SF39">
    <property type="entry name" value="2-IMINOBUTANOATE_2-IMINOPROPANOATE DEAMINASE"/>
    <property type="match status" value="1"/>
</dbReference>
<gene>
    <name evidence="2" type="ORF">bsdE14_36290</name>
</gene>
<dbReference type="InterPro" id="IPR035959">
    <property type="entry name" value="RutC-like_sf"/>
</dbReference>